<evidence type="ECO:0008006" key="9">
    <source>
        <dbReference type="Google" id="ProtNLM"/>
    </source>
</evidence>
<dbReference type="PANTHER" id="PTHR12493:SF0">
    <property type="entry name" value="CUE DOMAIN-CONTAINING PROTEIN 2"/>
    <property type="match status" value="1"/>
</dbReference>
<evidence type="ECO:0000256" key="2">
    <source>
        <dbReference type="ARBA" id="ARBA00004496"/>
    </source>
</evidence>
<dbReference type="EMBL" id="MZNU01000060">
    <property type="protein sequence ID" value="OWP05816.1"/>
    <property type="molecule type" value="Genomic_DNA"/>
</dbReference>
<evidence type="ECO:0000256" key="4">
    <source>
        <dbReference type="ARBA" id="ARBA00022786"/>
    </source>
</evidence>
<dbReference type="OrthoDB" id="636773at2759"/>
<proteinExistence type="predicted"/>
<name>A0A218ZF82_9HELO</name>
<feature type="compositionally biased region" description="Polar residues" evidence="6">
    <location>
        <begin position="167"/>
        <end position="176"/>
    </location>
</feature>
<keyword evidence="4" id="KW-0833">Ubl conjugation pathway</keyword>
<protein>
    <recommendedName>
        <fullName evidence="9">CUE domain-containing protein</fullName>
    </recommendedName>
</protein>
<organism evidence="7 8">
    <name type="scientific">Diplocarpon coronariae</name>
    <dbReference type="NCBI Taxonomy" id="2795749"/>
    <lineage>
        <taxon>Eukaryota</taxon>
        <taxon>Fungi</taxon>
        <taxon>Dikarya</taxon>
        <taxon>Ascomycota</taxon>
        <taxon>Pezizomycotina</taxon>
        <taxon>Leotiomycetes</taxon>
        <taxon>Helotiales</taxon>
        <taxon>Drepanopezizaceae</taxon>
        <taxon>Diplocarpon</taxon>
    </lineage>
</organism>
<keyword evidence="5" id="KW-0539">Nucleus</keyword>
<evidence type="ECO:0000256" key="3">
    <source>
        <dbReference type="ARBA" id="ARBA00022490"/>
    </source>
</evidence>
<keyword evidence="3" id="KW-0963">Cytoplasm</keyword>
<sequence length="672" mass="74343">MSSSNSSSWSGEALRRGSISEMSKEEIEEAVNALKEVYVYCTIAEIRNAIVVSNGDLDEAGVYLYGERDMQPPAGSSPQDSIEEDWAKKDEDEAGLANIPDPETADNIRQLLQIFPRYSVSFILDALEATCHDPEDAAMSLANALPPPSPGLRQDGPSNRKGKKAACSTSRLTSPKSPALFKNEPESDVSPVDTPRTTASLSPQIGTSYIPFRPAEFGSSLDHVLDGSYSPLKKCVGDEDVRMDCRASKFKRETGSGQMSPGHCQEKAVGNEWQRSNLDTLLGNSLAVIKRPATREPTSNHTSEEKIDILMALCPAAGKSRCRSELRLAQGNLEEAFEDLEHEFETGGEQAQESEAKEEEEEEGDRESLSTDKYIAPRRSQVLKRGADVSADGHRERKRARREDESADEQGENAGLESASQWMKSTLQSNEGVTVILDSGPHPCRVPERFLRKIPLFATHLGSEVAGPNANLRVRKVSEATFDLAMQYAVCHNGRVEPAQAKSKSDEITALVDLAICASQVGLRLGTNTSPFMVNLKALLVDHSEPLLGLHISKAFEHLEDGHRVRSLFVKAAFKSYATFNISGQDIRRAGSDGEDSDESDAGLNPAQLAFYRTSKFRYHREFKRFNAFKLGLYEEFHAAWWNRTVHDIKYGRIRYDETEIVDPLTKKRLLV</sequence>
<evidence type="ECO:0000256" key="1">
    <source>
        <dbReference type="ARBA" id="ARBA00004123"/>
    </source>
</evidence>
<accession>A0A218ZF82</accession>
<evidence type="ECO:0000256" key="6">
    <source>
        <dbReference type="SAM" id="MobiDB-lite"/>
    </source>
</evidence>
<dbReference type="Proteomes" id="UP000242519">
    <property type="component" value="Unassembled WGS sequence"/>
</dbReference>
<feature type="compositionally biased region" description="Acidic residues" evidence="6">
    <location>
        <begin position="356"/>
        <end position="365"/>
    </location>
</feature>
<dbReference type="PANTHER" id="PTHR12493">
    <property type="entry name" value="CUE DOMAIN CONTAINING 2"/>
    <property type="match status" value="1"/>
</dbReference>
<gene>
    <name evidence="7" type="ORF">B2J93_934</name>
</gene>
<reference evidence="7 8" key="1">
    <citation type="submission" date="2017-04" db="EMBL/GenBank/DDBJ databases">
        <title>Draft genome sequence of Marssonina coronaria NL1: causal agent of apple blotch.</title>
        <authorList>
            <person name="Cheng Q."/>
        </authorList>
    </citation>
    <scope>NUCLEOTIDE SEQUENCE [LARGE SCALE GENOMIC DNA]</scope>
    <source>
        <strain evidence="7 8">NL1</strain>
    </source>
</reference>
<comment type="caution">
    <text evidence="7">The sequence shown here is derived from an EMBL/GenBank/DDBJ whole genome shotgun (WGS) entry which is preliminary data.</text>
</comment>
<feature type="region of interest" description="Disordered" evidence="6">
    <location>
        <begin position="343"/>
        <end position="419"/>
    </location>
</feature>
<dbReference type="InParanoid" id="A0A218ZF82"/>
<dbReference type="GO" id="GO:0005634">
    <property type="term" value="C:nucleus"/>
    <property type="evidence" value="ECO:0007669"/>
    <property type="project" value="UniProtKB-SubCell"/>
</dbReference>
<feature type="compositionally biased region" description="Basic and acidic residues" evidence="6">
    <location>
        <begin position="385"/>
        <end position="395"/>
    </location>
</feature>
<evidence type="ECO:0000313" key="7">
    <source>
        <dbReference type="EMBL" id="OWP05816.1"/>
    </source>
</evidence>
<feature type="region of interest" description="Disordered" evidence="6">
    <location>
        <begin position="140"/>
        <end position="202"/>
    </location>
</feature>
<dbReference type="AlphaFoldDB" id="A0A218ZF82"/>
<dbReference type="GO" id="GO:0005737">
    <property type="term" value="C:cytoplasm"/>
    <property type="evidence" value="ECO:0007669"/>
    <property type="project" value="UniProtKB-SubCell"/>
</dbReference>
<keyword evidence="8" id="KW-1185">Reference proteome</keyword>
<comment type="subcellular location">
    <subcellularLocation>
        <location evidence="2">Cytoplasm</location>
    </subcellularLocation>
    <subcellularLocation>
        <location evidence="1">Nucleus</location>
    </subcellularLocation>
</comment>
<evidence type="ECO:0000256" key="5">
    <source>
        <dbReference type="ARBA" id="ARBA00023242"/>
    </source>
</evidence>
<feature type="region of interest" description="Disordered" evidence="6">
    <location>
        <begin position="1"/>
        <end position="20"/>
    </location>
</feature>
<feature type="compositionally biased region" description="Low complexity" evidence="6">
    <location>
        <begin position="1"/>
        <end position="10"/>
    </location>
</feature>
<evidence type="ECO:0000313" key="8">
    <source>
        <dbReference type="Proteomes" id="UP000242519"/>
    </source>
</evidence>